<dbReference type="KEGG" id="scm:SCHCO_02574292"/>
<reference evidence="1 2" key="1">
    <citation type="journal article" date="2010" name="Nat. Biotechnol.">
        <title>Genome sequence of the model mushroom Schizophyllum commune.</title>
        <authorList>
            <person name="Ohm R.A."/>
            <person name="de Jong J.F."/>
            <person name="Lugones L.G."/>
            <person name="Aerts A."/>
            <person name="Kothe E."/>
            <person name="Stajich J.E."/>
            <person name="de Vries R.P."/>
            <person name="Record E."/>
            <person name="Levasseur A."/>
            <person name="Baker S.E."/>
            <person name="Bartholomew K.A."/>
            <person name="Coutinho P.M."/>
            <person name="Erdmann S."/>
            <person name="Fowler T.J."/>
            <person name="Gathman A.C."/>
            <person name="Lombard V."/>
            <person name="Henrissat B."/>
            <person name="Knabe N."/>
            <person name="Kuees U."/>
            <person name="Lilly W.W."/>
            <person name="Lindquist E."/>
            <person name="Lucas S."/>
            <person name="Magnuson J.K."/>
            <person name="Piumi F."/>
            <person name="Raudaskoski M."/>
            <person name="Salamov A."/>
            <person name="Schmutz J."/>
            <person name="Schwarze F.W.M.R."/>
            <person name="vanKuyk P.A."/>
            <person name="Horton J.S."/>
            <person name="Grigoriev I.V."/>
            <person name="Woesten H.A.B."/>
        </authorList>
    </citation>
    <scope>NUCLEOTIDE SEQUENCE [LARGE SCALE GENOMIC DNA]</scope>
    <source>
        <strain evidence="2">H4-8 / FGSC 9210</strain>
    </source>
</reference>
<dbReference type="InParanoid" id="D8PNC1"/>
<evidence type="ECO:0000313" key="1">
    <source>
        <dbReference type="EMBL" id="EFJ02873.1"/>
    </source>
</evidence>
<dbReference type="HOGENOM" id="CLU_1384868_0_0_1"/>
<dbReference type="RefSeq" id="XP_003037775.1">
    <property type="nucleotide sequence ID" value="XM_003037729.1"/>
</dbReference>
<sequence>MPNTIGDLAAYAIKDPTVAIVDFSLNISLAQLLEFYDYPFPKPSLVFIVTIGRTKPRLCSGNYGACRMITGQHYMPSFGRSREFDYHEHAASEKEEKRRQCLWQGCSFVVPHSIEGDEMIARSLRGHMALAHYKHTLVCPVCRIELESTQGQEFLAYDVVKEHLLTGLCVGLARSAISTGRPVTRPLLPANFLDTTM</sequence>
<accession>D8PNC1</accession>
<proteinExistence type="predicted"/>
<gene>
    <name evidence="1" type="ORF">SCHCODRAFT_230348</name>
</gene>
<organism evidence="2">
    <name type="scientific">Schizophyllum commune (strain H4-8 / FGSC 9210)</name>
    <name type="common">Split gill fungus</name>
    <dbReference type="NCBI Taxonomy" id="578458"/>
    <lineage>
        <taxon>Eukaryota</taxon>
        <taxon>Fungi</taxon>
        <taxon>Dikarya</taxon>
        <taxon>Basidiomycota</taxon>
        <taxon>Agaricomycotina</taxon>
        <taxon>Agaricomycetes</taxon>
        <taxon>Agaricomycetidae</taxon>
        <taxon>Agaricales</taxon>
        <taxon>Schizophyllaceae</taxon>
        <taxon>Schizophyllum</taxon>
    </lineage>
</organism>
<dbReference type="Proteomes" id="UP000007431">
    <property type="component" value="Unassembled WGS sequence"/>
</dbReference>
<dbReference type="GeneID" id="9595088"/>
<dbReference type="OrthoDB" id="10297963at2759"/>
<dbReference type="AlphaFoldDB" id="D8PNC1"/>
<evidence type="ECO:0000313" key="2">
    <source>
        <dbReference type="Proteomes" id="UP000007431"/>
    </source>
</evidence>
<protein>
    <submittedName>
        <fullName evidence="1">Uncharacterized protein</fullName>
    </submittedName>
</protein>
<name>D8PNC1_SCHCM</name>
<dbReference type="EMBL" id="GL377302">
    <property type="protein sequence ID" value="EFJ02873.1"/>
    <property type="molecule type" value="Genomic_DNA"/>
</dbReference>
<dbReference type="VEuPathDB" id="FungiDB:SCHCODRAFT_02574292"/>
<keyword evidence="2" id="KW-1185">Reference proteome</keyword>